<dbReference type="RefSeq" id="XP_018331059.1">
    <property type="nucleotide sequence ID" value="XM_018475557.2"/>
</dbReference>
<dbReference type="KEGG" id="apln:108741002"/>
<dbReference type="InterPro" id="IPR009053">
    <property type="entry name" value="Prefoldin"/>
</dbReference>
<evidence type="ECO:0000256" key="2">
    <source>
        <dbReference type="ARBA" id="ARBA00011695"/>
    </source>
</evidence>
<dbReference type="FunCoup" id="A0A1W4X4Q5">
    <property type="interactions" value="1367"/>
</dbReference>
<dbReference type="STRING" id="224129.A0A1W4X4Q5"/>
<dbReference type="GO" id="GO:0051082">
    <property type="term" value="F:unfolded protein binding"/>
    <property type="evidence" value="ECO:0007669"/>
    <property type="project" value="InterPro"/>
</dbReference>
<feature type="region of interest" description="Disordered" evidence="5">
    <location>
        <begin position="122"/>
        <end position="146"/>
    </location>
</feature>
<evidence type="ECO:0000256" key="3">
    <source>
        <dbReference type="ARBA" id="ARBA00023186"/>
    </source>
</evidence>
<dbReference type="GeneID" id="108741002"/>
<organism evidence="6 7">
    <name type="scientific">Agrilus planipennis</name>
    <name type="common">Emerald ash borer</name>
    <name type="synonym">Agrilus marcopoli</name>
    <dbReference type="NCBI Taxonomy" id="224129"/>
    <lineage>
        <taxon>Eukaryota</taxon>
        <taxon>Metazoa</taxon>
        <taxon>Ecdysozoa</taxon>
        <taxon>Arthropoda</taxon>
        <taxon>Hexapoda</taxon>
        <taxon>Insecta</taxon>
        <taxon>Pterygota</taxon>
        <taxon>Neoptera</taxon>
        <taxon>Endopterygota</taxon>
        <taxon>Coleoptera</taxon>
        <taxon>Polyphaga</taxon>
        <taxon>Elateriformia</taxon>
        <taxon>Buprestoidea</taxon>
        <taxon>Buprestidae</taxon>
        <taxon>Agrilinae</taxon>
        <taxon>Agrilus</taxon>
    </lineage>
</organism>
<evidence type="ECO:0000313" key="6">
    <source>
        <dbReference type="Proteomes" id="UP000192223"/>
    </source>
</evidence>
<name>A0A1W4X4Q5_AGRPL</name>
<dbReference type="Gene3D" id="1.10.287.370">
    <property type="match status" value="1"/>
</dbReference>
<dbReference type="CDD" id="cd23163">
    <property type="entry name" value="Prefoldin_2"/>
    <property type="match status" value="1"/>
</dbReference>
<feature type="compositionally biased region" description="Basic and acidic residues" evidence="5">
    <location>
        <begin position="1"/>
        <end position="12"/>
    </location>
</feature>
<dbReference type="PANTHER" id="PTHR13303">
    <property type="entry name" value="PREFOLDIN SUBUNIT 2"/>
    <property type="match status" value="1"/>
</dbReference>
<dbReference type="SUPFAM" id="SSF46579">
    <property type="entry name" value="Prefoldin"/>
    <property type="match status" value="1"/>
</dbReference>
<dbReference type="Proteomes" id="UP000192223">
    <property type="component" value="Unplaced"/>
</dbReference>
<reference evidence="7" key="1">
    <citation type="submission" date="2025-08" db="UniProtKB">
        <authorList>
            <consortium name="RefSeq"/>
        </authorList>
    </citation>
    <scope>IDENTIFICATION</scope>
    <source>
        <tissue evidence="7">Entire body</tissue>
    </source>
</reference>
<dbReference type="GO" id="GO:0016272">
    <property type="term" value="C:prefoldin complex"/>
    <property type="evidence" value="ECO:0007669"/>
    <property type="project" value="InterPro"/>
</dbReference>
<keyword evidence="3" id="KW-0143">Chaperone</keyword>
<proteinExistence type="inferred from homology"/>
<comment type="similarity">
    <text evidence="1">Belongs to the prefoldin subunit beta family.</text>
</comment>
<dbReference type="OrthoDB" id="29646at2759"/>
<dbReference type="InParanoid" id="A0A1W4X4Q5"/>
<evidence type="ECO:0000256" key="1">
    <source>
        <dbReference type="ARBA" id="ARBA00008045"/>
    </source>
</evidence>
<protein>
    <submittedName>
        <fullName evidence="7">Prefoldin subunit 2</fullName>
    </submittedName>
</protein>
<dbReference type="FunFam" id="1.10.287.370:FF:000002">
    <property type="entry name" value="Prefoldin subunit 2"/>
    <property type="match status" value="1"/>
</dbReference>
<gene>
    <name evidence="7" type="primary">LOC108741002</name>
</gene>
<feature type="compositionally biased region" description="Basic and acidic residues" evidence="5">
    <location>
        <begin position="122"/>
        <end position="138"/>
    </location>
</feature>
<dbReference type="InterPro" id="IPR002777">
    <property type="entry name" value="PFD_beta-like"/>
</dbReference>
<keyword evidence="6" id="KW-1185">Reference proteome</keyword>
<evidence type="ECO:0000313" key="7">
    <source>
        <dbReference type="RefSeq" id="XP_018331059.1"/>
    </source>
</evidence>
<dbReference type="AlphaFoldDB" id="A0A1W4X4Q5"/>
<comment type="function">
    <text evidence="4">Binds specifically to cytosolic chaperonin (c-CPN) and transfers target proteins to it. Binds to nascent polypeptide chain and promotes folding in an environment in which there are many competing pathways for nonnative proteins.</text>
</comment>
<comment type="subunit">
    <text evidence="2">Heterohexamer of two PFD-alpha type and four PFD-beta type subunits.</text>
</comment>
<dbReference type="Pfam" id="PF01920">
    <property type="entry name" value="Prefoldin_2"/>
    <property type="match status" value="1"/>
</dbReference>
<evidence type="ECO:0000256" key="5">
    <source>
        <dbReference type="SAM" id="MobiDB-lite"/>
    </source>
</evidence>
<sequence length="146" mass="16842">MASDSKKQDKKSQKGPTPEEVINGFNQLRLDQRNIATKVAELELEENEHKMVIETLKQVNEDRTCYRMVGGVLMQKKVKDILPVLQLNQTKLAELIEKVNEQFWKKGMELVEYKEKHNIKVGGQDDFKDDQKETKPSESRGNVLVS</sequence>
<dbReference type="GO" id="GO:0006457">
    <property type="term" value="P:protein folding"/>
    <property type="evidence" value="ECO:0007669"/>
    <property type="project" value="InterPro"/>
</dbReference>
<evidence type="ECO:0000256" key="4">
    <source>
        <dbReference type="ARBA" id="ARBA00024667"/>
    </source>
</evidence>
<feature type="region of interest" description="Disordered" evidence="5">
    <location>
        <begin position="1"/>
        <end position="20"/>
    </location>
</feature>
<dbReference type="InterPro" id="IPR027235">
    <property type="entry name" value="PFD2"/>
</dbReference>
<accession>A0A1W4X4Q5</accession>